<evidence type="ECO:0000313" key="18">
    <source>
        <dbReference type="Proteomes" id="UP001155059"/>
    </source>
</evidence>
<dbReference type="Gene3D" id="2.40.170.20">
    <property type="entry name" value="TonB-dependent receptor, beta-barrel domain"/>
    <property type="match status" value="1"/>
</dbReference>
<keyword evidence="19" id="KW-1185">Reference proteome</keyword>
<evidence type="ECO:0000256" key="1">
    <source>
        <dbReference type="ARBA" id="ARBA00004571"/>
    </source>
</evidence>
<feature type="domain" description="TonB-dependent receptor plug" evidence="15">
    <location>
        <begin position="47"/>
        <end position="157"/>
    </location>
</feature>
<comment type="subcellular location">
    <subcellularLocation>
        <location evidence="1 11">Cell outer membrane</location>
        <topology evidence="1 11">Multi-pass membrane protein</topology>
    </subcellularLocation>
</comment>
<keyword evidence="6" id="KW-0408">Iron</keyword>
<evidence type="ECO:0000256" key="12">
    <source>
        <dbReference type="RuleBase" id="RU003357"/>
    </source>
</evidence>
<comment type="caution">
    <text evidence="16">The sequence shown here is derived from an EMBL/GenBank/DDBJ whole genome shotgun (WGS) entry which is preliminary data.</text>
</comment>
<keyword evidence="8 12" id="KW-0798">TonB box</keyword>
<accession>A0A9X1YZ99</accession>
<dbReference type="RefSeq" id="WP_268262418.1">
    <property type="nucleotide sequence ID" value="NZ_JALQCW010000069.1"/>
</dbReference>
<keyword evidence="4" id="KW-0410">Iron transport</keyword>
<dbReference type="PANTHER" id="PTHR32552:SF81">
    <property type="entry name" value="TONB-DEPENDENT OUTER MEMBRANE RECEPTOR"/>
    <property type="match status" value="1"/>
</dbReference>
<evidence type="ECO:0000256" key="7">
    <source>
        <dbReference type="ARBA" id="ARBA00023065"/>
    </source>
</evidence>
<feature type="domain" description="TonB-dependent receptor-like beta-barrel" evidence="14">
    <location>
        <begin position="252"/>
        <end position="654"/>
    </location>
</feature>
<dbReference type="Proteomes" id="UP001155163">
    <property type="component" value="Unassembled WGS sequence"/>
</dbReference>
<evidence type="ECO:0000259" key="14">
    <source>
        <dbReference type="Pfam" id="PF00593"/>
    </source>
</evidence>
<dbReference type="InterPro" id="IPR036942">
    <property type="entry name" value="Beta-barrel_TonB_sf"/>
</dbReference>
<dbReference type="GO" id="GO:0009279">
    <property type="term" value="C:cell outer membrane"/>
    <property type="evidence" value="ECO:0007669"/>
    <property type="project" value="UniProtKB-SubCell"/>
</dbReference>
<comment type="similarity">
    <text evidence="11 12">Belongs to the TonB-dependent receptor family.</text>
</comment>
<evidence type="ECO:0000313" key="17">
    <source>
        <dbReference type="EMBL" id="MCK9815480.1"/>
    </source>
</evidence>
<dbReference type="Proteomes" id="UP001155059">
    <property type="component" value="Unassembled WGS sequence"/>
</dbReference>
<evidence type="ECO:0000256" key="4">
    <source>
        <dbReference type="ARBA" id="ARBA00022496"/>
    </source>
</evidence>
<keyword evidence="2 11" id="KW-0813">Transport</keyword>
<reference evidence="18 19" key="1">
    <citation type="journal article" date="2022" name="Int. J. Syst. Evol. Microbiol.">
        <title>Pseudomonas aegrilactucae sp. nov. and Pseudomonas morbosilactucae sp. nov., pathogens causing bacterial rot of lettuce in Japan.</title>
        <authorList>
            <person name="Sawada H."/>
            <person name="Fujikawa T."/>
            <person name="Satou M."/>
        </authorList>
    </citation>
    <scope>NUCLEOTIDE SEQUENCE [LARGE SCALE GENOMIC DNA]</scope>
    <source>
        <strain evidence="16 18">MAFF 302030</strain>
        <strain evidence="17 19">MAFF 302046</strain>
    </source>
</reference>
<dbReference type="InterPro" id="IPR039426">
    <property type="entry name" value="TonB-dep_rcpt-like"/>
</dbReference>
<keyword evidence="16" id="KW-0675">Receptor</keyword>
<evidence type="ECO:0000313" key="16">
    <source>
        <dbReference type="EMBL" id="MCK9800719.1"/>
    </source>
</evidence>
<dbReference type="AlphaFoldDB" id="A0A9X1YZ99"/>
<feature type="chain" id="PRO_5040924346" evidence="13">
    <location>
        <begin position="25"/>
        <end position="691"/>
    </location>
</feature>
<gene>
    <name evidence="16" type="ORF">M1B34_24305</name>
    <name evidence="17" type="ORF">M1B35_15415</name>
</gene>
<keyword evidence="3 11" id="KW-1134">Transmembrane beta strand</keyword>
<evidence type="ECO:0000256" key="3">
    <source>
        <dbReference type="ARBA" id="ARBA00022452"/>
    </source>
</evidence>
<dbReference type="GO" id="GO:0006826">
    <property type="term" value="P:iron ion transport"/>
    <property type="evidence" value="ECO:0007669"/>
    <property type="project" value="UniProtKB-KW"/>
</dbReference>
<name>A0A9X1YZ99_9PSED</name>
<evidence type="ECO:0000256" key="6">
    <source>
        <dbReference type="ARBA" id="ARBA00023004"/>
    </source>
</evidence>
<dbReference type="Pfam" id="PF07715">
    <property type="entry name" value="Plug"/>
    <property type="match status" value="1"/>
</dbReference>
<keyword evidence="10 11" id="KW-0998">Cell outer membrane</keyword>
<keyword evidence="13" id="KW-0732">Signal</keyword>
<keyword evidence="7" id="KW-0406">Ion transport</keyword>
<feature type="signal peptide" evidence="13">
    <location>
        <begin position="1"/>
        <end position="24"/>
    </location>
</feature>
<dbReference type="InterPro" id="IPR000531">
    <property type="entry name" value="Beta-barrel_TonB"/>
</dbReference>
<protein>
    <submittedName>
        <fullName evidence="16">TonB-dependent receptor</fullName>
    </submittedName>
</protein>
<keyword evidence="9 11" id="KW-0472">Membrane</keyword>
<evidence type="ECO:0000256" key="10">
    <source>
        <dbReference type="ARBA" id="ARBA00023237"/>
    </source>
</evidence>
<proteinExistence type="inferred from homology"/>
<dbReference type="Pfam" id="PF00593">
    <property type="entry name" value="TonB_dep_Rec_b-barrel"/>
    <property type="match status" value="1"/>
</dbReference>
<keyword evidence="5 11" id="KW-0812">Transmembrane</keyword>
<reference evidence="18 19" key="2">
    <citation type="journal article" date="2023" name="Plant Pathol.">
        <title>Dismantling and reorganizing Pseudomonas marginalis sensu#lato.</title>
        <authorList>
            <person name="Sawada H."/>
            <person name="Fujikawa T."/>
            <person name="Satou M."/>
        </authorList>
    </citation>
    <scope>NUCLEOTIDE SEQUENCE [LARGE SCALE GENOMIC DNA]</scope>
    <source>
        <strain evidence="16 18">MAFF 302030</strain>
        <strain evidence="17 19">MAFF 302046</strain>
    </source>
</reference>
<dbReference type="InterPro" id="IPR012910">
    <property type="entry name" value="Plug_dom"/>
</dbReference>
<sequence length="691" mass="76239">MGIKKHTLAWAAGSALCLGNSAWAAPAPEPLEIAPVTVTGEKMNRTLEQTQSSVVVVTDEELREHADQSLVDVFARTPGVYTQAGNENWGIRGVPVSGFDDQGPATLNGAVSVFIDGAQQPNRALTLSPTPLWDVEQVEVFLGPQSTTQGRNSLAGAVVIQTKNPTFEPSFSAQTNVGNYGERGTAVAGGGALVDDKIAGRIAVDYQEGDGYIRNITRDDDANPRRTSNARGKLLILPNDDVDVLLTYAHGEHRQGDNSILRSNGKVRYYKIASDTEVYDSLKQDTVSAKVDYRLNDAWTLTSLTANTRTDYSARLDFDQSADANQVVLRRQDGELFSQELRLGYQGDSLRGFVGAYYGRTRNEFHDRLLVNSQLFGATRGDTQIENQALFGELNWTFAPSWTLITGLRLDHEQNDTDVDQDDFSSPGQVNKSFNAFLPKIGIDHELATDQFVGFMVQKGYRGGGVNVRAGGGHEAYDPEYTTNYELSYRGAWFDKSLRARANLYYTDWKDQQVSVLDSTSNFVHVFNAGSSDIKGLEVFIEKDLSQQLTLTASAAYTDGKYKDFVTGNGQDMSGQSFLYAPKYKLSVGGTYRFDNGLSLNTDVTYQDRSPSQYDFDSTGNVSGVRKSDDYVLVNFNGEYKVTRNIAVSAYVKNAFNRQYVTNNRDDADRDDDIIDVGAPRTFGMALRYDL</sequence>
<evidence type="ECO:0000256" key="13">
    <source>
        <dbReference type="SAM" id="SignalP"/>
    </source>
</evidence>
<evidence type="ECO:0000259" key="15">
    <source>
        <dbReference type="Pfam" id="PF07715"/>
    </source>
</evidence>
<dbReference type="EMBL" id="JALQCW010000069">
    <property type="protein sequence ID" value="MCK9800719.1"/>
    <property type="molecule type" value="Genomic_DNA"/>
</dbReference>
<evidence type="ECO:0000256" key="8">
    <source>
        <dbReference type="ARBA" id="ARBA00023077"/>
    </source>
</evidence>
<evidence type="ECO:0000256" key="9">
    <source>
        <dbReference type="ARBA" id="ARBA00023136"/>
    </source>
</evidence>
<evidence type="ECO:0000256" key="11">
    <source>
        <dbReference type="PROSITE-ProRule" id="PRU01360"/>
    </source>
</evidence>
<dbReference type="EMBL" id="JALQCX010000028">
    <property type="protein sequence ID" value="MCK9815480.1"/>
    <property type="molecule type" value="Genomic_DNA"/>
</dbReference>
<dbReference type="CDD" id="cd01347">
    <property type="entry name" value="ligand_gated_channel"/>
    <property type="match status" value="1"/>
</dbReference>
<evidence type="ECO:0000256" key="2">
    <source>
        <dbReference type="ARBA" id="ARBA00022448"/>
    </source>
</evidence>
<evidence type="ECO:0000256" key="5">
    <source>
        <dbReference type="ARBA" id="ARBA00022692"/>
    </source>
</evidence>
<dbReference type="PANTHER" id="PTHR32552">
    <property type="entry name" value="FERRICHROME IRON RECEPTOR-RELATED"/>
    <property type="match status" value="1"/>
</dbReference>
<dbReference type="PROSITE" id="PS52016">
    <property type="entry name" value="TONB_DEPENDENT_REC_3"/>
    <property type="match status" value="1"/>
</dbReference>
<organism evidence="16 18">
    <name type="scientific">Pseudomonas morbosilactucae</name>
    <dbReference type="NCBI Taxonomy" id="2938197"/>
    <lineage>
        <taxon>Bacteria</taxon>
        <taxon>Pseudomonadati</taxon>
        <taxon>Pseudomonadota</taxon>
        <taxon>Gammaproteobacteria</taxon>
        <taxon>Pseudomonadales</taxon>
        <taxon>Pseudomonadaceae</taxon>
        <taxon>Pseudomonas</taxon>
    </lineage>
</organism>
<dbReference type="SUPFAM" id="SSF56935">
    <property type="entry name" value="Porins"/>
    <property type="match status" value="1"/>
</dbReference>
<evidence type="ECO:0000313" key="19">
    <source>
        <dbReference type="Proteomes" id="UP001155163"/>
    </source>
</evidence>